<evidence type="ECO:0000313" key="13">
    <source>
        <dbReference type="Proteomes" id="UP000002199"/>
    </source>
</evidence>
<dbReference type="Proteomes" id="UP000002199">
    <property type="component" value="Chromosome"/>
</dbReference>
<dbReference type="PhylomeDB" id="O27951"/>
<evidence type="ECO:0000256" key="2">
    <source>
        <dbReference type="ARBA" id="ARBA00023004"/>
    </source>
</evidence>
<protein>
    <recommendedName>
        <fullName evidence="10">Phosphomevalonate dehydratase large subunit</fullName>
        <ecNumber evidence="9">4.2.1.182</ecNumber>
    </recommendedName>
</protein>
<reference evidence="12 13" key="1">
    <citation type="journal article" date="1997" name="Nature">
        <title>The complete genome sequence of the hyperthermophilic, sulphate-reducing archaeon Archaeoglobus fulgidus.</title>
        <authorList>
            <person name="Klenk H.P."/>
            <person name="Clayton R.A."/>
            <person name="Tomb J."/>
            <person name="White O."/>
            <person name="Nelson K.E."/>
            <person name="Ketchum K.A."/>
            <person name="Dodson R.J."/>
            <person name="Gwinn M."/>
            <person name="Hickey E.K."/>
            <person name="Peterson J.D."/>
            <person name="Richardson D.L."/>
            <person name="Kerlavage A.R."/>
            <person name="Graham D.E."/>
            <person name="Kyrpides N.C."/>
            <person name="Fleischmann R.D."/>
            <person name="Quackenbush J."/>
            <person name="Lee N.H."/>
            <person name="Sutton G.G."/>
            <person name="Gill S."/>
            <person name="Kirkness E.F."/>
            <person name="Dougherty B.A."/>
            <person name="McKenney K."/>
            <person name="Adams M.D."/>
            <person name="Loftus B."/>
            <person name="Peterson S."/>
            <person name="Reich C.I."/>
            <person name="McNeil L.K."/>
            <person name="Badger J.H."/>
            <person name="Glodek A."/>
            <person name="Zhou L."/>
            <person name="Overbeek R."/>
            <person name="Gocayne J.D."/>
            <person name="Weidman J.F."/>
            <person name="McDonald L."/>
            <person name="Utterback T."/>
            <person name="Cotton M.D."/>
            <person name="Spriggs T."/>
            <person name="Artiach P."/>
            <person name="Kaine B.P."/>
            <person name="Sykes S.M."/>
            <person name="Sadow P.W."/>
            <person name="D'Andrea K.P."/>
            <person name="Bowman C."/>
            <person name="Fujii C."/>
            <person name="Garland S.A."/>
            <person name="Mason T.M."/>
            <person name="Olsen G.J."/>
            <person name="Fraser C.M."/>
            <person name="Smith H.O."/>
            <person name="Woese C.R."/>
            <person name="Venter J.C."/>
        </authorList>
    </citation>
    <scope>NUCLEOTIDE SEQUENCE [LARGE SCALE GENOMIC DNA]</scope>
    <source>
        <strain evidence="13">ATCC 49558 / DSM 4304 / JCM 9628 / NBRC 100126 / VC-16</strain>
    </source>
</reference>
<sequence length="380" mass="42567">MAQKGGGSMYLTKDEERLLESDNDTIRKCMEILVAEGEANEAERLVEVKSAHISGVSYDNIGEAGLEWLESLDAKLKVPATLNPAGMDVERWREMGIDEEFHEKQMRVLRVFERLGVRMTLTCTPYYLLRPEFGDHLAWAESSAIVYANSIIGARTERESGPSAIAAAIIGKIPYYGVHIKENRAPTIFVRLKGDLAAAGYKAGRELRDQIPYFVFDRSVTEEELKLLGAALAATGNTVMFHAENYTPEWKDFEKPAEKIEVDDRLERACEPDLITIGCPHASVRELETILKLMGGRKAKKEFWVFTARDVARKAEKIVQKLEELGVKVFSDTCMVVSPATSKFRCIMVNSGKALYYLPNKRDVDVAFGDLRKCVETAVS</sequence>
<dbReference type="eggNOG" id="arCOG04278">
    <property type="taxonomic scope" value="Archaea"/>
</dbReference>
<organism evidence="12 13">
    <name type="scientific">Archaeoglobus fulgidus (strain ATCC 49558 / DSM 4304 / JCM 9628 / NBRC 100126 / VC-16)</name>
    <dbReference type="NCBI Taxonomy" id="224325"/>
    <lineage>
        <taxon>Archaea</taxon>
        <taxon>Methanobacteriati</taxon>
        <taxon>Methanobacteriota</taxon>
        <taxon>Archaeoglobi</taxon>
        <taxon>Archaeoglobales</taxon>
        <taxon>Archaeoglobaceae</taxon>
        <taxon>Archaeoglobus</taxon>
    </lineage>
</organism>
<proteinExistence type="inferred from homology"/>
<keyword evidence="13" id="KW-1185">Reference proteome</keyword>
<evidence type="ECO:0000256" key="5">
    <source>
        <dbReference type="ARBA" id="ARBA00045120"/>
    </source>
</evidence>
<evidence type="ECO:0000256" key="8">
    <source>
        <dbReference type="ARBA" id="ARBA00046520"/>
    </source>
</evidence>
<accession>O27951</accession>
<dbReference type="PANTHER" id="PTHR36577:SF3">
    <property type="entry name" value="DUF521 DOMAIN PROTEIN (AFU_ORTHOLOGUE AFUA_6G00490)"/>
    <property type="match status" value="1"/>
</dbReference>
<comment type="function">
    <text evidence="6">Component of a hydro-lyase that catalyzes the dehydration of mevalonate 5-phosphate (MVA5P) to form trans-anhydromevalonate 5-phosphate (tAHMP). Involved in the archaeal mevalonate (MVA) pathway, which provides fundamental precursors for isoprenoid biosynthesis, such as isopentenyl diphosphate (IPP) and dimethylallyl diphosphate (DMAPP).</text>
</comment>
<dbReference type="CDD" id="cd01355">
    <property type="entry name" value="AcnX"/>
    <property type="match status" value="1"/>
</dbReference>
<dbReference type="PANTHER" id="PTHR36577">
    <property type="entry name" value="DUF521 DOMAIN PROTEIN (AFU_ORTHOLOGUE AFUA_6G00490)"/>
    <property type="match status" value="1"/>
</dbReference>
<comment type="similarity">
    <text evidence="7">Belongs to the AcnX type II large subunit family.</text>
</comment>
<dbReference type="Pfam" id="PF04412">
    <property type="entry name" value="AcnX"/>
    <property type="match status" value="1"/>
</dbReference>
<keyword evidence="4" id="KW-0456">Lyase</keyword>
<dbReference type="HOGENOM" id="CLU_018825_1_0_2"/>
<name>O27951_ARCFU</name>
<evidence type="ECO:0000256" key="10">
    <source>
        <dbReference type="ARBA" id="ARBA00047196"/>
    </source>
</evidence>
<dbReference type="AlphaFoldDB" id="O27951"/>
<dbReference type="SMR" id="O27951"/>
<comment type="subunit">
    <text evidence="8">Heterodimer composed of a large subunit (PMDh-L) and a small subunit (PMDh-S).</text>
</comment>
<dbReference type="PIR" id="E69541">
    <property type="entry name" value="E69541"/>
</dbReference>
<dbReference type="EC" id="4.2.1.182" evidence="9"/>
<gene>
    <name evidence="12" type="ordered locus">AF_2333</name>
</gene>
<evidence type="ECO:0000313" key="12">
    <source>
        <dbReference type="EMBL" id="AAB88919.1"/>
    </source>
</evidence>
<evidence type="ECO:0000256" key="3">
    <source>
        <dbReference type="ARBA" id="ARBA00023229"/>
    </source>
</evidence>
<dbReference type="GO" id="GO:0016829">
    <property type="term" value="F:lyase activity"/>
    <property type="evidence" value="ECO:0007669"/>
    <property type="project" value="UniProtKB-KW"/>
</dbReference>
<comment type="catalytic activity">
    <reaction evidence="5">
        <text>(R)-5-phosphomevalonate = (2E)-3-methyl-5-phosphooxypent-2-enoate + H2O</text>
        <dbReference type="Rhea" id="RHEA:78975"/>
        <dbReference type="ChEBI" id="CHEBI:15377"/>
        <dbReference type="ChEBI" id="CHEBI:58146"/>
        <dbReference type="ChEBI" id="CHEBI:229665"/>
        <dbReference type="EC" id="4.2.1.182"/>
    </reaction>
    <physiologicalReaction direction="left-to-right" evidence="5">
        <dbReference type="Rhea" id="RHEA:78976"/>
    </physiologicalReaction>
</comment>
<feature type="domain" description="Phosphomevalonate dehydratase large subunit-like" evidence="11">
    <location>
        <begin position="9"/>
        <end position="376"/>
    </location>
</feature>
<evidence type="ECO:0000256" key="6">
    <source>
        <dbReference type="ARBA" id="ARBA00045299"/>
    </source>
</evidence>
<keyword evidence="3" id="KW-0414">Isoprene biosynthesis</keyword>
<evidence type="ECO:0000256" key="4">
    <source>
        <dbReference type="ARBA" id="ARBA00023239"/>
    </source>
</evidence>
<evidence type="ECO:0000256" key="9">
    <source>
        <dbReference type="ARBA" id="ARBA00047176"/>
    </source>
</evidence>
<evidence type="ECO:0000259" key="11">
    <source>
        <dbReference type="Pfam" id="PF04412"/>
    </source>
</evidence>
<evidence type="ECO:0000256" key="1">
    <source>
        <dbReference type="ARBA" id="ARBA00005092"/>
    </source>
</evidence>
<keyword evidence="2" id="KW-0408">Iron</keyword>
<dbReference type="PaxDb" id="224325-AF_2333"/>
<comment type="pathway">
    <text evidence="1">Isoprenoid biosynthesis; isopentenyl diphosphate biosynthesis via mevalonate pathway.</text>
</comment>
<dbReference type="InterPro" id="IPR007506">
    <property type="entry name" value="PMDh-L-like_dom"/>
</dbReference>
<dbReference type="STRING" id="224325.AF_2333"/>
<evidence type="ECO:0000256" key="7">
    <source>
        <dbReference type="ARBA" id="ARBA00046333"/>
    </source>
</evidence>
<dbReference type="GO" id="GO:0008299">
    <property type="term" value="P:isoprenoid biosynthetic process"/>
    <property type="evidence" value="ECO:0007669"/>
    <property type="project" value="UniProtKB-KW"/>
</dbReference>
<dbReference type="EnsemblBacteria" id="AAB88919">
    <property type="protein sequence ID" value="AAB88919"/>
    <property type="gene ID" value="AF_2333"/>
</dbReference>
<dbReference type="EMBL" id="AE000782">
    <property type="protein sequence ID" value="AAB88919.1"/>
    <property type="molecule type" value="Genomic_DNA"/>
</dbReference>
<dbReference type="KEGG" id="afu:AF_2333"/>